<dbReference type="InterPro" id="IPR002110">
    <property type="entry name" value="Ankyrin_rpt"/>
</dbReference>
<dbReference type="PROSITE" id="PS50297">
    <property type="entry name" value="ANK_REP_REGION"/>
    <property type="match status" value="1"/>
</dbReference>
<dbReference type="InterPro" id="IPR036770">
    <property type="entry name" value="Ankyrin_rpt-contain_sf"/>
</dbReference>
<accession>A0A8H4R5E5</accession>
<dbReference type="SUPFAM" id="SSF48403">
    <property type="entry name" value="Ankyrin repeat"/>
    <property type="match status" value="1"/>
</dbReference>
<dbReference type="Pfam" id="PF00023">
    <property type="entry name" value="Ank"/>
    <property type="match status" value="1"/>
</dbReference>
<dbReference type="PANTHER" id="PTHR24134:SF9">
    <property type="entry name" value="ANKYRIN REPEAT AND SOCS BOX PROTEIN 8"/>
    <property type="match status" value="1"/>
</dbReference>
<evidence type="ECO:0000256" key="3">
    <source>
        <dbReference type="PROSITE-ProRule" id="PRU00023"/>
    </source>
</evidence>
<dbReference type="AlphaFoldDB" id="A0A8H4R5E5"/>
<name>A0A8H4R5E5_9HELO</name>
<dbReference type="PANTHER" id="PTHR24134">
    <property type="entry name" value="ANKYRIN REPEAT-CONTAINING PROTEIN DDB_G0279043"/>
    <property type="match status" value="1"/>
</dbReference>
<gene>
    <name evidence="5" type="ORF">G7Y89_g14300</name>
</gene>
<keyword evidence="1" id="KW-0677">Repeat</keyword>
<dbReference type="Gene3D" id="1.25.40.20">
    <property type="entry name" value="Ankyrin repeat-containing domain"/>
    <property type="match status" value="2"/>
</dbReference>
<comment type="caution">
    <text evidence="5">The sequence shown here is derived from an EMBL/GenBank/DDBJ whole genome shotgun (WGS) entry which is preliminary data.</text>
</comment>
<dbReference type="Pfam" id="PF13857">
    <property type="entry name" value="Ank_5"/>
    <property type="match status" value="1"/>
</dbReference>
<organism evidence="5 6">
    <name type="scientific">Cudoniella acicularis</name>
    <dbReference type="NCBI Taxonomy" id="354080"/>
    <lineage>
        <taxon>Eukaryota</taxon>
        <taxon>Fungi</taxon>
        <taxon>Dikarya</taxon>
        <taxon>Ascomycota</taxon>
        <taxon>Pezizomycotina</taxon>
        <taxon>Leotiomycetes</taxon>
        <taxon>Helotiales</taxon>
        <taxon>Tricladiaceae</taxon>
        <taxon>Cudoniella</taxon>
    </lineage>
</organism>
<evidence type="ECO:0000256" key="2">
    <source>
        <dbReference type="ARBA" id="ARBA00023043"/>
    </source>
</evidence>
<dbReference type="Proteomes" id="UP000566819">
    <property type="component" value="Unassembled WGS sequence"/>
</dbReference>
<evidence type="ECO:0000256" key="4">
    <source>
        <dbReference type="SAM" id="MobiDB-lite"/>
    </source>
</evidence>
<feature type="repeat" description="ANK" evidence="3">
    <location>
        <begin position="442"/>
        <end position="475"/>
    </location>
</feature>
<dbReference type="PROSITE" id="PS50088">
    <property type="entry name" value="ANK_REPEAT"/>
    <property type="match status" value="2"/>
</dbReference>
<feature type="compositionally biased region" description="Polar residues" evidence="4">
    <location>
        <begin position="89"/>
        <end position="105"/>
    </location>
</feature>
<reference evidence="5 6" key="1">
    <citation type="submission" date="2020-03" db="EMBL/GenBank/DDBJ databases">
        <title>Draft Genome Sequence of Cudoniella acicularis.</title>
        <authorList>
            <person name="Buettner E."/>
            <person name="Kellner H."/>
        </authorList>
    </citation>
    <scope>NUCLEOTIDE SEQUENCE [LARGE SCALE GENOMIC DNA]</scope>
    <source>
        <strain evidence="5 6">DSM 108380</strain>
    </source>
</reference>
<evidence type="ECO:0000313" key="5">
    <source>
        <dbReference type="EMBL" id="KAF4622728.1"/>
    </source>
</evidence>
<feature type="region of interest" description="Disordered" evidence="4">
    <location>
        <begin position="232"/>
        <end position="253"/>
    </location>
</feature>
<dbReference type="OrthoDB" id="194358at2759"/>
<proteinExistence type="predicted"/>
<keyword evidence="2 3" id="KW-0040">ANK repeat</keyword>
<dbReference type="EMBL" id="JAAMPI010001851">
    <property type="protein sequence ID" value="KAF4622728.1"/>
    <property type="molecule type" value="Genomic_DNA"/>
</dbReference>
<protein>
    <recommendedName>
        <fullName evidence="7">Clr5 domain-containing protein</fullName>
    </recommendedName>
</protein>
<evidence type="ECO:0000256" key="1">
    <source>
        <dbReference type="ARBA" id="ARBA00022737"/>
    </source>
</evidence>
<keyword evidence="6" id="KW-1185">Reference proteome</keyword>
<evidence type="ECO:0000313" key="6">
    <source>
        <dbReference type="Proteomes" id="UP000566819"/>
    </source>
</evidence>
<feature type="compositionally biased region" description="Low complexity" evidence="4">
    <location>
        <begin position="78"/>
        <end position="88"/>
    </location>
</feature>
<dbReference type="SMART" id="SM00248">
    <property type="entry name" value="ANK"/>
    <property type="match status" value="3"/>
</dbReference>
<feature type="repeat" description="ANK" evidence="3">
    <location>
        <begin position="755"/>
        <end position="787"/>
    </location>
</feature>
<feature type="region of interest" description="Disordered" evidence="4">
    <location>
        <begin position="69"/>
        <end position="111"/>
    </location>
</feature>
<evidence type="ECO:0008006" key="7">
    <source>
        <dbReference type="Google" id="ProtNLM"/>
    </source>
</evidence>
<feature type="compositionally biased region" description="Polar residues" evidence="4">
    <location>
        <begin position="244"/>
        <end position="253"/>
    </location>
</feature>
<sequence>MSTPRPQKWDWTPHQAKMVELYKTQMSIPDIFKAIQCEGFEPCQRSVYLKFKSMGFPTDPVGRQKLLDATDPSNTPSNNQNIFNASNNTPSSTFPSHSYLQSSLSPLPEDPMMMEPSNTGTWDYGYAVDAQPSDLSFGHSDAIGGLQMGNHQLGSGAFYHDSSIGSPTDAHMLKSSVAPEPNTSIWTSFDGANQNFSPSTNTFDQSYDFPGSTMELNGAAYFGIDTGNFDSQGDLSAAPHDQNVPDSKGSSHGWQQEFHALGSESFPANFPGMELDHDSIFSHDENIEPVRRKNSLIDLKNPFQTFINASNNTGTRSKFRSLFNKKSNGSFRSKKKYAASQYTHNTSDSGYASGFGSCLTLEEVQQINSQSMKEFSGMYRVACHVPHEPLRKAQYKDITTCTQCRYSSIHNLGWSSRYLKLEVFLSELKLEGVYDIGALDAAGNTALHYAAAGGAGFLHLKALIDAGVNPYITNTAGELFIHCLRPLQPFTLEPNSDCLKSRDLVNLLELLDSERIFGSRDNDGQTVLHALALKISEPELKAQIFKMFIDAGYPPTVPDRFGRTAADVRPLTYDCHGQVIDPTPFPRSSQDMGSASQNKHMDEVMTSETMSVDEWRQQNVEQIRAQTVVVEARRQSNCVDPETGDNVIHALSRLKASNDVLLHLDQFNSKEINRNLHNREGNYILLNLQHFIPRGVDLNLHNRKGVHPLKSFICDRPCEEAETGATMSKYLDAILWKDHKGRVSNDVNVNMKDREGATALHSAAVRGRPDSVRSLIDAGANVNARSDNGLSVLQSARHALDEAVKHDQAIQIHLLREVISHLEHAGAVQNPTSLLERGSGSP</sequence>